<keyword evidence="3 6" id="KW-0732">Signal</keyword>
<evidence type="ECO:0000259" key="8">
    <source>
        <dbReference type="Pfam" id="PF14322"/>
    </source>
</evidence>
<feature type="signal peptide" evidence="6">
    <location>
        <begin position="1"/>
        <end position="23"/>
    </location>
</feature>
<dbReference type="PROSITE" id="PS51257">
    <property type="entry name" value="PROKAR_LIPOPROTEIN"/>
    <property type="match status" value="1"/>
</dbReference>
<keyword evidence="4" id="KW-0472">Membrane</keyword>
<dbReference type="AlphaFoldDB" id="A0A3S4TCA5"/>
<protein>
    <submittedName>
        <fullName evidence="9">SusD family</fullName>
    </submittedName>
</protein>
<comment type="subcellular location">
    <subcellularLocation>
        <location evidence="1">Cell outer membrane</location>
    </subcellularLocation>
</comment>
<reference evidence="9 10" key="1">
    <citation type="submission" date="2018-12" db="EMBL/GenBank/DDBJ databases">
        <authorList>
            <consortium name="Pathogen Informatics"/>
        </authorList>
    </citation>
    <scope>NUCLEOTIDE SEQUENCE [LARGE SCALE GENOMIC DNA]</scope>
    <source>
        <strain evidence="9 10">NCTC13071</strain>
    </source>
</reference>
<dbReference type="Pfam" id="PF14322">
    <property type="entry name" value="SusD-like_3"/>
    <property type="match status" value="1"/>
</dbReference>
<sequence>MKTNNIMMVILTLLGMGSLSSCGDSWLDVTSKTESNSSNFYKSQEDGLRSLYGCYDGWQRTVSSGPDFTLYQLTETMSDECFGGTGNTDGRNTQVIDRFDMNQAPSYTDMHNTLWTLYYAAVFRCNEFIDKAEGISWDDDRARAAYLGETHAIRGLCYFDMVRLWERIPLFKHASKDNIPQADPDSVYSLIVKDLTFAAENIPADAYPKAEAAKNDGHITRYAAMGMLARVYLFYDGFYNNNEGKTMPGGLTKAKALAYCEEVIQSGEYGLVAQFKDLWPASSDDKTGNYLDHWVDKSSYAGVGNKETILSMKFNYTADYNGNDDGNRFIAMLGMRTGANVYNRYGQGWGALTVNPKQVAIYGVGDSRRQASIIDCQQLENYEKKYIADQREYTGYAIKKYSPLSKNMTNSDGSTSLVSYLQGDMAGDFMISQYQDWVLLRYADVLLMAAELGSSNAQQYFNQVRKRAYTQPDSSLSGNYVVLSATKENIWKERQKEFAFEGVRYWDELRQGLQAAASQISEQNTVLLSGGVKEKVNIDAQSIIKKRGFCQIPLTQITLSNGVLKQNTGW</sequence>
<dbReference type="InterPro" id="IPR011990">
    <property type="entry name" value="TPR-like_helical_dom_sf"/>
</dbReference>
<comment type="similarity">
    <text evidence="2">Belongs to the SusD family.</text>
</comment>
<accession>A0A3S4TCA5</accession>
<evidence type="ECO:0000256" key="2">
    <source>
        <dbReference type="ARBA" id="ARBA00006275"/>
    </source>
</evidence>
<dbReference type="EMBL" id="LR134384">
    <property type="protein sequence ID" value="VEH16029.1"/>
    <property type="molecule type" value="Genomic_DNA"/>
</dbReference>
<evidence type="ECO:0000259" key="7">
    <source>
        <dbReference type="Pfam" id="PF07980"/>
    </source>
</evidence>
<keyword evidence="5" id="KW-0998">Cell outer membrane</keyword>
<dbReference type="InterPro" id="IPR033985">
    <property type="entry name" value="SusD-like_N"/>
</dbReference>
<dbReference type="InterPro" id="IPR012944">
    <property type="entry name" value="SusD_RagB_dom"/>
</dbReference>
<dbReference type="Proteomes" id="UP000274578">
    <property type="component" value="Chromosome 1"/>
</dbReference>
<feature type="domain" description="SusD-like N-terminal" evidence="8">
    <location>
        <begin position="97"/>
        <end position="233"/>
    </location>
</feature>
<dbReference type="SUPFAM" id="SSF48452">
    <property type="entry name" value="TPR-like"/>
    <property type="match status" value="1"/>
</dbReference>
<dbReference type="Gene3D" id="1.25.40.390">
    <property type="match status" value="1"/>
</dbReference>
<evidence type="ECO:0000313" key="9">
    <source>
        <dbReference type="EMBL" id="VEH16029.1"/>
    </source>
</evidence>
<gene>
    <name evidence="9" type="ORF">NCTC13071_02046</name>
</gene>
<evidence type="ECO:0000256" key="6">
    <source>
        <dbReference type="SAM" id="SignalP"/>
    </source>
</evidence>
<proteinExistence type="inferred from homology"/>
<dbReference type="Pfam" id="PF07980">
    <property type="entry name" value="SusD_RagB"/>
    <property type="match status" value="1"/>
</dbReference>
<evidence type="ECO:0000313" key="10">
    <source>
        <dbReference type="Proteomes" id="UP000274578"/>
    </source>
</evidence>
<dbReference type="GO" id="GO:0009279">
    <property type="term" value="C:cell outer membrane"/>
    <property type="evidence" value="ECO:0007669"/>
    <property type="project" value="UniProtKB-SubCell"/>
</dbReference>
<dbReference type="KEGG" id="poc:NCTC13071_02046"/>
<feature type="chain" id="PRO_5018691760" evidence="6">
    <location>
        <begin position="24"/>
        <end position="570"/>
    </location>
</feature>
<organism evidence="9 10">
    <name type="scientific">Segatella oris</name>
    <dbReference type="NCBI Taxonomy" id="28135"/>
    <lineage>
        <taxon>Bacteria</taxon>
        <taxon>Pseudomonadati</taxon>
        <taxon>Bacteroidota</taxon>
        <taxon>Bacteroidia</taxon>
        <taxon>Bacteroidales</taxon>
        <taxon>Prevotellaceae</taxon>
        <taxon>Segatella</taxon>
    </lineage>
</organism>
<feature type="domain" description="RagB/SusD" evidence="7">
    <location>
        <begin position="306"/>
        <end position="570"/>
    </location>
</feature>
<evidence type="ECO:0000256" key="1">
    <source>
        <dbReference type="ARBA" id="ARBA00004442"/>
    </source>
</evidence>
<evidence type="ECO:0000256" key="5">
    <source>
        <dbReference type="ARBA" id="ARBA00023237"/>
    </source>
</evidence>
<evidence type="ECO:0000256" key="4">
    <source>
        <dbReference type="ARBA" id="ARBA00023136"/>
    </source>
</evidence>
<evidence type="ECO:0000256" key="3">
    <source>
        <dbReference type="ARBA" id="ARBA00022729"/>
    </source>
</evidence>
<name>A0A3S4TCA5_9BACT</name>